<dbReference type="EMBL" id="JANIPJ010000035">
    <property type="protein sequence ID" value="MCR2807835.1"/>
    <property type="molecule type" value="Genomic_DNA"/>
</dbReference>
<dbReference type="PANTHER" id="PTHR43072">
    <property type="entry name" value="N-ACETYLTRANSFERASE"/>
    <property type="match status" value="1"/>
</dbReference>
<dbReference type="Pfam" id="PF00583">
    <property type="entry name" value="Acetyltransf_1"/>
    <property type="match status" value="1"/>
</dbReference>
<accession>A0A9X2MWQ7</accession>
<sequence>MSLPAYTIHDAGSSDLERIVEIYNSTIASRMVTADLEPATVESKRAWFDNHSPDKRPIWIVRMEDGEIGAWLSYQSFYGRPAYQATAEVSIYIDEKYRGLGLGSVLIEKAIGESPRLGLTTLLGFVFGHNEPSLKLLRKYGFEQYGFLPRVAVLDGVERDLVILGRKVPGGSPE</sequence>
<dbReference type="RefSeq" id="WP_257452692.1">
    <property type="nucleotide sequence ID" value="NZ_JANIPJ010000035.1"/>
</dbReference>
<dbReference type="PROSITE" id="PS51186">
    <property type="entry name" value="GNAT"/>
    <property type="match status" value="1"/>
</dbReference>
<evidence type="ECO:0000259" key="3">
    <source>
        <dbReference type="PROSITE" id="PS51186"/>
    </source>
</evidence>
<comment type="caution">
    <text evidence="4">The sequence shown here is derived from an EMBL/GenBank/DDBJ whole genome shotgun (WGS) entry which is preliminary data.</text>
</comment>
<name>A0A9X2MWQ7_9BACL</name>
<evidence type="ECO:0000313" key="5">
    <source>
        <dbReference type="Proteomes" id="UP001141950"/>
    </source>
</evidence>
<dbReference type="AlphaFoldDB" id="A0A9X2MWQ7"/>
<keyword evidence="1" id="KW-0808">Transferase</keyword>
<evidence type="ECO:0000256" key="1">
    <source>
        <dbReference type="ARBA" id="ARBA00022679"/>
    </source>
</evidence>
<dbReference type="CDD" id="cd04301">
    <property type="entry name" value="NAT_SF"/>
    <property type="match status" value="1"/>
</dbReference>
<dbReference type="InterPro" id="IPR000182">
    <property type="entry name" value="GNAT_dom"/>
</dbReference>
<dbReference type="InterPro" id="IPR016181">
    <property type="entry name" value="Acyl_CoA_acyltransferase"/>
</dbReference>
<gene>
    <name evidence="4" type="ORF">NQZ67_28555</name>
</gene>
<dbReference type="PANTHER" id="PTHR43072:SF23">
    <property type="entry name" value="UPF0039 PROTEIN C11D3.02C"/>
    <property type="match status" value="1"/>
</dbReference>
<dbReference type="GO" id="GO:0016747">
    <property type="term" value="F:acyltransferase activity, transferring groups other than amino-acyl groups"/>
    <property type="evidence" value="ECO:0007669"/>
    <property type="project" value="InterPro"/>
</dbReference>
<dbReference type="SUPFAM" id="SSF55729">
    <property type="entry name" value="Acyl-CoA N-acyltransferases (Nat)"/>
    <property type="match status" value="1"/>
</dbReference>
<dbReference type="Gene3D" id="3.40.630.30">
    <property type="match status" value="1"/>
</dbReference>
<reference evidence="4" key="1">
    <citation type="submission" date="2022-08" db="EMBL/GenBank/DDBJ databases">
        <title>The genomic sequence of strain Paenibacillus sp. SCIV0701.</title>
        <authorList>
            <person name="Zhao H."/>
        </authorList>
    </citation>
    <scope>NUCLEOTIDE SEQUENCE</scope>
    <source>
        <strain evidence="4">SCIV0701</strain>
    </source>
</reference>
<evidence type="ECO:0000313" key="4">
    <source>
        <dbReference type="EMBL" id="MCR2807835.1"/>
    </source>
</evidence>
<evidence type="ECO:0000256" key="2">
    <source>
        <dbReference type="ARBA" id="ARBA00023315"/>
    </source>
</evidence>
<keyword evidence="5" id="KW-1185">Reference proteome</keyword>
<proteinExistence type="predicted"/>
<feature type="domain" description="N-acetyltransferase" evidence="3">
    <location>
        <begin position="6"/>
        <end position="160"/>
    </location>
</feature>
<keyword evidence="2" id="KW-0012">Acyltransferase</keyword>
<protein>
    <submittedName>
        <fullName evidence="4">GNAT family N-acetyltransferase</fullName>
    </submittedName>
</protein>
<dbReference type="Proteomes" id="UP001141950">
    <property type="component" value="Unassembled WGS sequence"/>
</dbReference>
<organism evidence="4 5">
    <name type="scientific">Paenibacillus soyae</name>
    <dbReference type="NCBI Taxonomy" id="2969249"/>
    <lineage>
        <taxon>Bacteria</taxon>
        <taxon>Bacillati</taxon>
        <taxon>Bacillota</taxon>
        <taxon>Bacilli</taxon>
        <taxon>Bacillales</taxon>
        <taxon>Paenibacillaceae</taxon>
        <taxon>Paenibacillus</taxon>
    </lineage>
</organism>